<feature type="domain" description="AB hydrolase-1" evidence="1">
    <location>
        <begin position="21"/>
        <end position="236"/>
    </location>
</feature>
<dbReference type="RefSeq" id="WP_046234077.1">
    <property type="nucleotide sequence ID" value="NZ_FONN01000028.1"/>
</dbReference>
<dbReference type="InterPro" id="IPR000073">
    <property type="entry name" value="AB_hydrolase_1"/>
</dbReference>
<name>A0A1I2HXX8_9BACL</name>
<sequence>MPQIMRRNCSIYYESRGNGLPLIFIPGPSFSHRLFEPQIEYFRHNYRVVSMDLRGNGQSGKLGVSGKEIIQEQCRDISALLNQLDITNAVFIGFSGGGFVVQKFAHLYPDKVRAVVAADSHHWSITQNRTVRFFQSLAALSHFIPEDMGTRTTRIIYSQWLQAYKILKREGLQKRPTETIKQEYALHRLNYREFAPLLQIPVLLIASKGNTYLVKEAQEMRRLLPRSKVEIINDSLDPSHLCQPLKFNAVVRDFLVCHGYH</sequence>
<proteinExistence type="predicted"/>
<dbReference type="EMBL" id="FONN01000028">
    <property type="protein sequence ID" value="SFF34368.1"/>
    <property type="molecule type" value="Genomic_DNA"/>
</dbReference>
<dbReference type="OrthoDB" id="6191536at2"/>
<dbReference type="Gene3D" id="3.40.50.1820">
    <property type="entry name" value="alpha/beta hydrolase"/>
    <property type="match status" value="1"/>
</dbReference>
<protein>
    <submittedName>
        <fullName evidence="2">Pimeloyl-ACP methyl ester carboxylesterase</fullName>
    </submittedName>
</protein>
<dbReference type="Proteomes" id="UP000183410">
    <property type="component" value="Unassembled WGS sequence"/>
</dbReference>
<accession>A0A1I2HXX8</accession>
<dbReference type="PANTHER" id="PTHR43798">
    <property type="entry name" value="MONOACYLGLYCEROL LIPASE"/>
    <property type="match status" value="1"/>
</dbReference>
<dbReference type="InterPro" id="IPR050266">
    <property type="entry name" value="AB_hydrolase_sf"/>
</dbReference>
<dbReference type="Pfam" id="PF00561">
    <property type="entry name" value="Abhydrolase_1"/>
    <property type="match status" value="1"/>
</dbReference>
<dbReference type="AlphaFoldDB" id="A0A1I2HXX8"/>
<evidence type="ECO:0000313" key="2">
    <source>
        <dbReference type="EMBL" id="SFF34368.1"/>
    </source>
</evidence>
<organism evidence="2 3">
    <name type="scientific">Paenibacillus algorifonticola</name>
    <dbReference type="NCBI Taxonomy" id="684063"/>
    <lineage>
        <taxon>Bacteria</taxon>
        <taxon>Bacillati</taxon>
        <taxon>Bacillota</taxon>
        <taxon>Bacilli</taxon>
        <taxon>Bacillales</taxon>
        <taxon>Paenibacillaceae</taxon>
        <taxon>Paenibacillus</taxon>
    </lineage>
</organism>
<dbReference type="SUPFAM" id="SSF53474">
    <property type="entry name" value="alpha/beta-Hydrolases"/>
    <property type="match status" value="1"/>
</dbReference>
<keyword evidence="3" id="KW-1185">Reference proteome</keyword>
<gene>
    <name evidence="2" type="ORF">SAMN04487969_1283</name>
</gene>
<reference evidence="3" key="1">
    <citation type="submission" date="2016-10" db="EMBL/GenBank/DDBJ databases">
        <authorList>
            <person name="Varghese N."/>
            <person name="Submissions S."/>
        </authorList>
    </citation>
    <scope>NUCLEOTIDE SEQUENCE [LARGE SCALE GENOMIC DNA]</scope>
    <source>
        <strain evidence="3">CGMCC 1.10223</strain>
    </source>
</reference>
<dbReference type="InterPro" id="IPR029058">
    <property type="entry name" value="AB_hydrolase_fold"/>
</dbReference>
<evidence type="ECO:0000313" key="3">
    <source>
        <dbReference type="Proteomes" id="UP000183410"/>
    </source>
</evidence>
<evidence type="ECO:0000259" key="1">
    <source>
        <dbReference type="Pfam" id="PF00561"/>
    </source>
</evidence>